<feature type="region of interest" description="Disordered" evidence="1">
    <location>
        <begin position="1"/>
        <end position="30"/>
    </location>
</feature>
<feature type="compositionally biased region" description="Pro residues" evidence="1">
    <location>
        <begin position="266"/>
        <end position="276"/>
    </location>
</feature>
<feature type="region of interest" description="Disordered" evidence="1">
    <location>
        <begin position="149"/>
        <end position="169"/>
    </location>
</feature>
<reference evidence="2 3" key="1">
    <citation type="submission" date="2024-09" db="EMBL/GenBank/DDBJ databases">
        <title>Chromosome-scale assembly of Riccia sorocarpa.</title>
        <authorList>
            <person name="Paukszto L."/>
        </authorList>
    </citation>
    <scope>NUCLEOTIDE SEQUENCE [LARGE SCALE GENOMIC DNA]</scope>
    <source>
        <strain evidence="2">LP-2024</strain>
        <tissue evidence="2">Aerial parts of the thallus</tissue>
    </source>
</reference>
<comment type="caution">
    <text evidence="2">The sequence shown here is derived from an EMBL/GenBank/DDBJ whole genome shotgun (WGS) entry which is preliminary data.</text>
</comment>
<name>A0ABD3GF55_9MARC</name>
<sequence>MATSSISLTSAGSAVSSPVRDSSRLSSQSAFGTSVVQFAPVRRSLPTANRVVVVKANLSEDQPSTGKKVLASILAAGAALGIAGQALAGNPVDFAKSKAGEVVSSAQEATSSLPKPPKIELPNAGALQNAGKAAEGALQSVQGRMDGIFGKNKPYTQGRVASTNGGTGSAIGDAKKRIAQFPAKNAFAENLAGTTKDFEDSIPKATGENSGSARSAREFLGKDSSRVDAATKRVGELGEDFKNKAGDALDEAKGFVGSVQNATPDLPSPPELPSLPNPLEGVNKNMKDMKSKVGNVSGDLASKATEVKDNVASKASNATGGKADDAIKGVASKVDDVKGDVSSKISDVTNSSPNEVVKSAKDVVGSAQDAAKDATSNFPSLPNPLEGISKTFQGKTNDARERPSVEDVKGEANSVIGEGDKKFKAIADTANKAAGNAKDSADNASLKAPSALNVFGGIGKKVQGATSDVKDNVASTVDNVTSDVSSKASDLTKGVPGDAVNSAKNVAQDAASNLPSLPNPFEGLGKGAQGNAADAKNAVASKVDDVKEGVSSKASKLTNTSPGDVVEGAKDLVGSAQEAAPSLPSIPNPLEGLKGLTGNAAEKLTPDNVPNPSNLEDGLKAKAALK</sequence>
<protein>
    <submittedName>
        <fullName evidence="2">Uncharacterized protein</fullName>
    </submittedName>
</protein>
<feature type="compositionally biased region" description="Polar residues" evidence="1">
    <location>
        <begin position="552"/>
        <end position="562"/>
    </location>
</feature>
<feature type="region of interest" description="Disordered" evidence="1">
    <location>
        <begin position="362"/>
        <end position="413"/>
    </location>
</feature>
<dbReference type="PANTHER" id="PTHR47372:SF11">
    <property type="entry name" value="RE19971P"/>
    <property type="match status" value="1"/>
</dbReference>
<feature type="region of interest" description="Disordered" evidence="1">
    <location>
        <begin position="198"/>
        <end position="225"/>
    </location>
</feature>
<dbReference type="AlphaFoldDB" id="A0ABD3GF55"/>
<dbReference type="PANTHER" id="PTHR47372">
    <property type="entry name" value="DAUER UP-REGULATED-RELATED"/>
    <property type="match status" value="1"/>
</dbReference>
<feature type="compositionally biased region" description="Basic and acidic residues" evidence="1">
    <location>
        <begin position="215"/>
        <end position="225"/>
    </location>
</feature>
<dbReference type="Proteomes" id="UP001633002">
    <property type="component" value="Unassembled WGS sequence"/>
</dbReference>
<proteinExistence type="predicted"/>
<evidence type="ECO:0000256" key="1">
    <source>
        <dbReference type="SAM" id="MobiDB-lite"/>
    </source>
</evidence>
<feature type="region of interest" description="Disordered" evidence="1">
    <location>
        <begin position="258"/>
        <end position="297"/>
    </location>
</feature>
<gene>
    <name evidence="2" type="ORF">R1sor_020778</name>
</gene>
<feature type="compositionally biased region" description="Polar residues" evidence="1">
    <location>
        <begin position="1"/>
        <end position="14"/>
    </location>
</feature>
<feature type="compositionally biased region" description="Basic and acidic residues" evidence="1">
    <location>
        <begin position="397"/>
        <end position="410"/>
    </location>
</feature>
<organism evidence="2 3">
    <name type="scientific">Riccia sorocarpa</name>
    <dbReference type="NCBI Taxonomy" id="122646"/>
    <lineage>
        <taxon>Eukaryota</taxon>
        <taxon>Viridiplantae</taxon>
        <taxon>Streptophyta</taxon>
        <taxon>Embryophyta</taxon>
        <taxon>Marchantiophyta</taxon>
        <taxon>Marchantiopsida</taxon>
        <taxon>Marchantiidae</taxon>
        <taxon>Marchantiales</taxon>
        <taxon>Ricciaceae</taxon>
        <taxon>Riccia</taxon>
    </lineage>
</organism>
<evidence type="ECO:0000313" key="3">
    <source>
        <dbReference type="Proteomes" id="UP001633002"/>
    </source>
</evidence>
<evidence type="ECO:0000313" key="2">
    <source>
        <dbReference type="EMBL" id="KAL3677822.1"/>
    </source>
</evidence>
<feature type="compositionally biased region" description="Low complexity" evidence="1">
    <location>
        <begin position="15"/>
        <end position="29"/>
    </location>
</feature>
<dbReference type="EMBL" id="JBJQOH010000007">
    <property type="protein sequence ID" value="KAL3677822.1"/>
    <property type="molecule type" value="Genomic_DNA"/>
</dbReference>
<accession>A0ABD3GF55</accession>
<feature type="region of interest" description="Disordered" evidence="1">
    <location>
        <begin position="510"/>
        <end position="626"/>
    </location>
</feature>
<keyword evidence="3" id="KW-1185">Reference proteome</keyword>